<dbReference type="GO" id="GO:0051213">
    <property type="term" value="F:dioxygenase activity"/>
    <property type="evidence" value="ECO:0007669"/>
    <property type="project" value="UniProtKB-KW"/>
</dbReference>
<dbReference type="STRING" id="665467.SAMN02982931_04462"/>
<protein>
    <submittedName>
        <fullName evidence="2">Catechol 2,3-dioxygenase</fullName>
    </submittedName>
</protein>
<dbReference type="Gene3D" id="3.10.180.10">
    <property type="entry name" value="2,3-Dihydroxybiphenyl 1,2-Dioxygenase, domain 1"/>
    <property type="match status" value="1"/>
</dbReference>
<dbReference type="OrthoDB" id="9807407at2"/>
<dbReference type="PROSITE" id="PS51819">
    <property type="entry name" value="VOC"/>
    <property type="match status" value="1"/>
</dbReference>
<evidence type="ECO:0000259" key="1">
    <source>
        <dbReference type="PROSITE" id="PS51819"/>
    </source>
</evidence>
<dbReference type="SUPFAM" id="SSF54593">
    <property type="entry name" value="Glyoxalase/Bleomycin resistance protein/Dihydroxybiphenyl dioxygenase"/>
    <property type="match status" value="1"/>
</dbReference>
<keyword evidence="3" id="KW-1185">Reference proteome</keyword>
<proteinExistence type="predicted"/>
<keyword evidence="2" id="KW-0560">Oxidoreductase</keyword>
<accession>A0A1G6EFZ2</accession>
<dbReference type="InterPro" id="IPR029068">
    <property type="entry name" value="Glyas_Bleomycin-R_OHBP_Dase"/>
</dbReference>
<gene>
    <name evidence="2" type="ORF">SAMN02982931_04462</name>
</gene>
<sequence length="141" mass="15754">MPRPPRGTIDHLDLTVRDPRASRAFYDAVLGFLGYRLASEHDRGFDWDLRDETGALVSSIGIMRATGDGLTRKHDRTAPGLHHIAWRAESRDDVARLHDLLVAMGAEVLDPPADYPDYAPGYHAVFFADPDGLKLEFVFQP</sequence>
<dbReference type="RefSeq" id="WP_090880484.1">
    <property type="nucleotide sequence ID" value="NZ_FMXQ01000012.1"/>
</dbReference>
<dbReference type="Proteomes" id="UP000199071">
    <property type="component" value="Unassembled WGS sequence"/>
</dbReference>
<evidence type="ECO:0000313" key="2">
    <source>
        <dbReference type="EMBL" id="SDB56238.1"/>
    </source>
</evidence>
<evidence type="ECO:0000313" key="3">
    <source>
        <dbReference type="Proteomes" id="UP000199071"/>
    </source>
</evidence>
<dbReference type="EMBL" id="FMXQ01000012">
    <property type="protein sequence ID" value="SDB56238.1"/>
    <property type="molecule type" value="Genomic_DNA"/>
</dbReference>
<dbReference type="PANTHER" id="PTHR35006">
    <property type="entry name" value="GLYOXALASE FAMILY PROTEIN (AFU_ORTHOLOGUE AFUA_5G14830)"/>
    <property type="match status" value="1"/>
</dbReference>
<name>A0A1G6EFZ2_9HYPH</name>
<dbReference type="InterPro" id="IPR037523">
    <property type="entry name" value="VOC_core"/>
</dbReference>
<organism evidence="2 3">
    <name type="scientific">Bauldia litoralis</name>
    <dbReference type="NCBI Taxonomy" id="665467"/>
    <lineage>
        <taxon>Bacteria</taxon>
        <taxon>Pseudomonadati</taxon>
        <taxon>Pseudomonadota</taxon>
        <taxon>Alphaproteobacteria</taxon>
        <taxon>Hyphomicrobiales</taxon>
        <taxon>Kaistiaceae</taxon>
        <taxon>Bauldia</taxon>
    </lineage>
</organism>
<dbReference type="InterPro" id="IPR004360">
    <property type="entry name" value="Glyas_Fos-R_dOase_dom"/>
</dbReference>
<keyword evidence="2" id="KW-0223">Dioxygenase</keyword>
<feature type="domain" description="VOC" evidence="1">
    <location>
        <begin position="8"/>
        <end position="140"/>
    </location>
</feature>
<dbReference type="AlphaFoldDB" id="A0A1G6EFZ2"/>
<dbReference type="PANTHER" id="PTHR35006:SF2">
    <property type="entry name" value="GLYOXALASE FAMILY PROTEIN (AFU_ORTHOLOGUE AFUA_5G14830)"/>
    <property type="match status" value="1"/>
</dbReference>
<reference evidence="2 3" key="1">
    <citation type="submission" date="2016-10" db="EMBL/GenBank/DDBJ databases">
        <authorList>
            <person name="de Groot N.N."/>
        </authorList>
    </citation>
    <scope>NUCLEOTIDE SEQUENCE [LARGE SCALE GENOMIC DNA]</scope>
    <source>
        <strain evidence="2 3">ATCC 35022</strain>
    </source>
</reference>
<dbReference type="Pfam" id="PF00903">
    <property type="entry name" value="Glyoxalase"/>
    <property type="match status" value="1"/>
</dbReference>